<dbReference type="EMBL" id="FWEW01003806">
    <property type="protein sequence ID" value="SLM41219.1"/>
    <property type="molecule type" value="Genomic_DNA"/>
</dbReference>
<keyword evidence="3" id="KW-1185">Reference proteome</keyword>
<feature type="region of interest" description="Disordered" evidence="1">
    <location>
        <begin position="296"/>
        <end position="417"/>
    </location>
</feature>
<evidence type="ECO:0000313" key="2">
    <source>
        <dbReference type="EMBL" id="SLM41219.1"/>
    </source>
</evidence>
<organism evidence="2 3">
    <name type="scientific">Lasallia pustulata</name>
    <dbReference type="NCBI Taxonomy" id="136370"/>
    <lineage>
        <taxon>Eukaryota</taxon>
        <taxon>Fungi</taxon>
        <taxon>Dikarya</taxon>
        <taxon>Ascomycota</taxon>
        <taxon>Pezizomycotina</taxon>
        <taxon>Lecanoromycetes</taxon>
        <taxon>OSLEUM clade</taxon>
        <taxon>Umbilicariomycetidae</taxon>
        <taxon>Umbilicariales</taxon>
        <taxon>Umbilicariaceae</taxon>
        <taxon>Lasallia</taxon>
    </lineage>
</organism>
<reference evidence="3" key="1">
    <citation type="submission" date="2017-03" db="EMBL/GenBank/DDBJ databases">
        <authorList>
            <person name="Sharma R."/>
            <person name="Thines M."/>
        </authorList>
    </citation>
    <scope>NUCLEOTIDE SEQUENCE [LARGE SCALE GENOMIC DNA]</scope>
</reference>
<feature type="region of interest" description="Disordered" evidence="1">
    <location>
        <begin position="207"/>
        <end position="241"/>
    </location>
</feature>
<feature type="compositionally biased region" description="Low complexity" evidence="1">
    <location>
        <begin position="10"/>
        <end position="28"/>
    </location>
</feature>
<evidence type="ECO:0000313" key="3">
    <source>
        <dbReference type="Proteomes" id="UP000192927"/>
    </source>
</evidence>
<feature type="compositionally biased region" description="Acidic residues" evidence="1">
    <location>
        <begin position="207"/>
        <end position="222"/>
    </location>
</feature>
<feature type="compositionally biased region" description="Basic residues" evidence="1">
    <location>
        <begin position="228"/>
        <end position="238"/>
    </location>
</feature>
<feature type="compositionally biased region" description="Basic and acidic residues" evidence="1">
    <location>
        <begin position="340"/>
        <end position="349"/>
    </location>
</feature>
<accession>A0A1W5DEB3</accession>
<feature type="region of interest" description="Disordered" evidence="1">
    <location>
        <begin position="152"/>
        <end position="193"/>
    </location>
</feature>
<dbReference type="AlphaFoldDB" id="A0A1W5DEB3"/>
<evidence type="ECO:0000256" key="1">
    <source>
        <dbReference type="SAM" id="MobiDB-lite"/>
    </source>
</evidence>
<dbReference type="Proteomes" id="UP000192927">
    <property type="component" value="Unassembled WGS sequence"/>
</dbReference>
<feature type="compositionally biased region" description="Basic and acidic residues" evidence="1">
    <location>
        <begin position="165"/>
        <end position="176"/>
    </location>
</feature>
<sequence length="417" mass="46316">MVSASDAQRNSQSKVESTSSNSSSTEVSPRTKPASSPGAGTDLIPLVGPKRCSYIKGCSTESPERKVTSHLFGRNKNCTKQIPDSVWLWYCRKHYQRTRYRDRVAFTKLQLDSVRRQVQRLRAWGGVREWEVILKKSEKTRLYNYTLEHAKKSEKNGLSASDRSTGNEDGRGEADPTRPGATPEVGHPAALVGKQMQFNEKVCDDRVDTDDELDSDDEDDEESNKILGKNKNRRKQKKKTEQELPPLCHFMVPYLGRGKTFEDIEEVLRAVKVYLQGTDLPFPAIELLPYSETPALPRRASSATVRTRNPQPTAAAKRKASDSTSGSSDMPPPASRKRRSPADDNKDEVGDMATASPRKRRPVAGGSTNQSNTLPPPSPPKRRTSTRGRKSQLEPDCQVTQAKQAPKRGQASGGGRR</sequence>
<feature type="compositionally biased region" description="Polar residues" evidence="1">
    <location>
        <begin position="301"/>
        <end position="312"/>
    </location>
</feature>
<feature type="region of interest" description="Disordered" evidence="1">
    <location>
        <begin position="1"/>
        <end position="44"/>
    </location>
</feature>
<feature type="compositionally biased region" description="Basic residues" evidence="1">
    <location>
        <begin position="380"/>
        <end position="390"/>
    </location>
</feature>
<protein>
    <submittedName>
        <fullName evidence="2">Uncharacterized protein</fullName>
    </submittedName>
</protein>
<proteinExistence type="predicted"/>
<name>A0A1W5DEB3_9LECA</name>